<name>A0A0F9IYN9_9ZZZZ</name>
<gene>
    <name evidence="2" type="ORF">LCGC14_1520810</name>
</gene>
<dbReference type="AlphaFoldDB" id="A0A0F9IYN9"/>
<sequence>MPIEGKRIILREHRKEDSPNRTKLRN</sequence>
<accession>A0A0F9IYN9</accession>
<organism evidence="2">
    <name type="scientific">marine sediment metagenome</name>
    <dbReference type="NCBI Taxonomy" id="412755"/>
    <lineage>
        <taxon>unclassified sequences</taxon>
        <taxon>metagenomes</taxon>
        <taxon>ecological metagenomes</taxon>
    </lineage>
</organism>
<dbReference type="EMBL" id="LAZR01011276">
    <property type="protein sequence ID" value="KKM62529.1"/>
    <property type="molecule type" value="Genomic_DNA"/>
</dbReference>
<comment type="caution">
    <text evidence="2">The sequence shown here is derived from an EMBL/GenBank/DDBJ whole genome shotgun (WGS) entry which is preliminary data.</text>
</comment>
<protein>
    <submittedName>
        <fullName evidence="2">Uncharacterized protein</fullName>
    </submittedName>
</protein>
<feature type="compositionally biased region" description="Basic and acidic residues" evidence="1">
    <location>
        <begin position="1"/>
        <end position="20"/>
    </location>
</feature>
<proteinExistence type="predicted"/>
<feature type="region of interest" description="Disordered" evidence="1">
    <location>
        <begin position="1"/>
        <end position="26"/>
    </location>
</feature>
<reference evidence="2" key="1">
    <citation type="journal article" date="2015" name="Nature">
        <title>Complex archaea that bridge the gap between prokaryotes and eukaryotes.</title>
        <authorList>
            <person name="Spang A."/>
            <person name="Saw J.H."/>
            <person name="Jorgensen S.L."/>
            <person name="Zaremba-Niedzwiedzka K."/>
            <person name="Martijn J."/>
            <person name="Lind A.E."/>
            <person name="van Eijk R."/>
            <person name="Schleper C."/>
            <person name="Guy L."/>
            <person name="Ettema T.J."/>
        </authorList>
    </citation>
    <scope>NUCLEOTIDE SEQUENCE</scope>
</reference>
<feature type="non-terminal residue" evidence="2">
    <location>
        <position position="26"/>
    </location>
</feature>
<evidence type="ECO:0000256" key="1">
    <source>
        <dbReference type="SAM" id="MobiDB-lite"/>
    </source>
</evidence>
<evidence type="ECO:0000313" key="2">
    <source>
        <dbReference type="EMBL" id="KKM62529.1"/>
    </source>
</evidence>